<feature type="compositionally biased region" description="Polar residues" evidence="1">
    <location>
        <begin position="83"/>
        <end position="95"/>
    </location>
</feature>
<dbReference type="AlphaFoldDB" id="A0A9N7UTJ7"/>
<evidence type="ECO:0000256" key="1">
    <source>
        <dbReference type="SAM" id="MobiDB-lite"/>
    </source>
</evidence>
<accession>A0A9N7UTJ7</accession>
<gene>
    <name evidence="2" type="ORF">PLEPLA_LOCUS24592</name>
</gene>
<comment type="caution">
    <text evidence="2">The sequence shown here is derived from an EMBL/GenBank/DDBJ whole genome shotgun (WGS) entry which is preliminary data.</text>
</comment>
<keyword evidence="3" id="KW-1185">Reference proteome</keyword>
<feature type="region of interest" description="Disordered" evidence="1">
    <location>
        <begin position="52"/>
        <end position="96"/>
    </location>
</feature>
<proteinExistence type="predicted"/>
<evidence type="ECO:0000313" key="3">
    <source>
        <dbReference type="Proteomes" id="UP001153269"/>
    </source>
</evidence>
<protein>
    <submittedName>
        <fullName evidence="2">Uncharacterized protein</fullName>
    </submittedName>
</protein>
<feature type="region of interest" description="Disordered" evidence="1">
    <location>
        <begin position="1"/>
        <end position="35"/>
    </location>
</feature>
<sequence length="116" mass="12809">MRMRIIKKDGKRDSARNGEGAHRGQISAESASRQPCKLNGVHDALRSELCKRAAGSTQSAAVSSRPDHLRTSRSPDRTDQTPERTPSASQHSLMSLPTWINIHRTLTVLRDEAITP</sequence>
<evidence type="ECO:0000313" key="2">
    <source>
        <dbReference type="EMBL" id="CAB1436559.1"/>
    </source>
</evidence>
<feature type="compositionally biased region" description="Basic and acidic residues" evidence="1">
    <location>
        <begin position="1"/>
        <end position="22"/>
    </location>
</feature>
<dbReference type="Proteomes" id="UP001153269">
    <property type="component" value="Unassembled WGS sequence"/>
</dbReference>
<reference evidence="2" key="1">
    <citation type="submission" date="2020-03" db="EMBL/GenBank/DDBJ databases">
        <authorList>
            <person name="Weist P."/>
        </authorList>
    </citation>
    <scope>NUCLEOTIDE SEQUENCE</scope>
</reference>
<name>A0A9N7UTJ7_PLEPL</name>
<dbReference type="EMBL" id="CADEAL010001902">
    <property type="protein sequence ID" value="CAB1436559.1"/>
    <property type="molecule type" value="Genomic_DNA"/>
</dbReference>
<feature type="compositionally biased region" description="Basic and acidic residues" evidence="1">
    <location>
        <begin position="65"/>
        <end position="82"/>
    </location>
</feature>
<organism evidence="2 3">
    <name type="scientific">Pleuronectes platessa</name>
    <name type="common">European plaice</name>
    <dbReference type="NCBI Taxonomy" id="8262"/>
    <lineage>
        <taxon>Eukaryota</taxon>
        <taxon>Metazoa</taxon>
        <taxon>Chordata</taxon>
        <taxon>Craniata</taxon>
        <taxon>Vertebrata</taxon>
        <taxon>Euteleostomi</taxon>
        <taxon>Actinopterygii</taxon>
        <taxon>Neopterygii</taxon>
        <taxon>Teleostei</taxon>
        <taxon>Neoteleostei</taxon>
        <taxon>Acanthomorphata</taxon>
        <taxon>Carangaria</taxon>
        <taxon>Pleuronectiformes</taxon>
        <taxon>Pleuronectoidei</taxon>
        <taxon>Pleuronectidae</taxon>
        <taxon>Pleuronectes</taxon>
    </lineage>
</organism>